<reference evidence="11" key="1">
    <citation type="journal article" date="2019" name="Int. J. Syst. Evol. Microbiol.">
        <title>The Global Catalogue of Microorganisms (GCM) 10K type strain sequencing project: providing services to taxonomists for standard genome sequencing and annotation.</title>
        <authorList>
            <consortium name="The Broad Institute Genomics Platform"/>
            <consortium name="The Broad Institute Genome Sequencing Center for Infectious Disease"/>
            <person name="Wu L."/>
            <person name="Ma J."/>
        </authorList>
    </citation>
    <scope>NUCLEOTIDE SEQUENCE [LARGE SCALE GENOMIC DNA]</scope>
    <source>
        <strain evidence="11">KCTC 42964</strain>
    </source>
</reference>
<dbReference type="PANTHER" id="PTHR43327">
    <property type="entry name" value="STOMATIN-LIKE PROTEIN 2, MITOCHONDRIAL"/>
    <property type="match status" value="1"/>
</dbReference>
<evidence type="ECO:0000256" key="3">
    <source>
        <dbReference type="ARBA" id="ARBA00022692"/>
    </source>
</evidence>
<comment type="caution">
    <text evidence="10">The sequence shown here is derived from an EMBL/GenBank/DDBJ whole genome shotgun (WGS) entry which is preliminary data.</text>
</comment>
<dbReference type="GO" id="GO:0008233">
    <property type="term" value="F:peptidase activity"/>
    <property type="evidence" value="ECO:0007669"/>
    <property type="project" value="UniProtKB-KW"/>
</dbReference>
<dbReference type="Pfam" id="PF01145">
    <property type="entry name" value="Band_7"/>
    <property type="match status" value="1"/>
</dbReference>
<evidence type="ECO:0000256" key="7">
    <source>
        <dbReference type="SAM" id="Coils"/>
    </source>
</evidence>
<name>A0ABV7LA06_9PROT</name>
<protein>
    <recommendedName>
        <fullName evidence="6">Protein HflK</fullName>
    </recommendedName>
</protein>
<evidence type="ECO:0000256" key="4">
    <source>
        <dbReference type="ARBA" id="ARBA00022989"/>
    </source>
</evidence>
<sequence>MDWKDVALMPWSNQGGGGPWGGGNGGGGGGPWGQGPRGGGGGGGGQQPPNLEDLLRRGQDRFRRFLPGNMGGRGIILLILVVIAVWLASGFYRVNSDEQGVVLRFGKWVSTTLPGLNYHWPWPVETVLTPKVTQVRRTEIGLRTGAEAVGARMPSGTDVPEESLMLTGDENIVDVDFSVLWVIKDAGNYLFNVENPPGTVKDVAESAMREVIGKNEIQQILTEGRRPIEAATRELMQKILDGYEIGVQVTQVNLQKVDPPAAVIEAFRDVQAAQADRERKQNEAQAYANDIIPRARGEAQRLEQQARAYKKEVTDAAEGEAARFLSVYNEYVQARDVTTRRLYLETMQKIMSGTDKMIITQPENGGQGVVPYLPLDELRRPGSGSTSSRQGAAQ</sequence>
<dbReference type="PANTHER" id="PTHR43327:SF2">
    <property type="entry name" value="MODULATOR OF FTSH PROTEASE HFLK"/>
    <property type="match status" value="1"/>
</dbReference>
<evidence type="ECO:0000256" key="8">
    <source>
        <dbReference type="SAM" id="MobiDB-lite"/>
    </source>
</evidence>
<comment type="subunit">
    <text evidence="6">HflC and HflK may interact to form a multimeric complex.</text>
</comment>
<accession>A0ABV7LA06</accession>
<evidence type="ECO:0000256" key="6">
    <source>
        <dbReference type="RuleBase" id="RU364113"/>
    </source>
</evidence>
<dbReference type="CDD" id="cd03404">
    <property type="entry name" value="SPFH_HflK"/>
    <property type="match status" value="1"/>
</dbReference>
<dbReference type="EMBL" id="JBHRTR010000054">
    <property type="protein sequence ID" value="MFC3231511.1"/>
    <property type="molecule type" value="Genomic_DNA"/>
</dbReference>
<keyword evidence="10" id="KW-0645">Protease</keyword>
<feature type="region of interest" description="Disordered" evidence="8">
    <location>
        <begin position="14"/>
        <end position="52"/>
    </location>
</feature>
<dbReference type="GO" id="GO:0006508">
    <property type="term" value="P:proteolysis"/>
    <property type="evidence" value="ECO:0007669"/>
    <property type="project" value="UniProtKB-KW"/>
</dbReference>
<evidence type="ECO:0000313" key="11">
    <source>
        <dbReference type="Proteomes" id="UP001595528"/>
    </source>
</evidence>
<evidence type="ECO:0000259" key="9">
    <source>
        <dbReference type="SMART" id="SM00244"/>
    </source>
</evidence>
<keyword evidence="7" id="KW-0175">Coiled coil</keyword>
<evidence type="ECO:0000256" key="1">
    <source>
        <dbReference type="ARBA" id="ARBA00004167"/>
    </source>
</evidence>
<dbReference type="InterPro" id="IPR010201">
    <property type="entry name" value="HflK"/>
</dbReference>
<dbReference type="NCBIfam" id="TIGR01933">
    <property type="entry name" value="hflK"/>
    <property type="match status" value="1"/>
</dbReference>
<gene>
    <name evidence="10" type="primary">hflK</name>
    <name evidence="10" type="ORF">ACFOGJ_29960</name>
</gene>
<keyword evidence="5 6" id="KW-0472">Membrane</keyword>
<dbReference type="SMART" id="SM00244">
    <property type="entry name" value="PHB"/>
    <property type="match status" value="1"/>
</dbReference>
<evidence type="ECO:0000313" key="10">
    <source>
        <dbReference type="EMBL" id="MFC3231511.1"/>
    </source>
</evidence>
<dbReference type="Gene3D" id="3.30.479.30">
    <property type="entry name" value="Band 7 domain"/>
    <property type="match status" value="1"/>
</dbReference>
<dbReference type="Proteomes" id="UP001595528">
    <property type="component" value="Unassembled WGS sequence"/>
</dbReference>
<keyword evidence="3 6" id="KW-0812">Transmembrane</keyword>
<proteinExistence type="inferred from homology"/>
<dbReference type="SUPFAM" id="SSF117892">
    <property type="entry name" value="Band 7/SPFH domain"/>
    <property type="match status" value="1"/>
</dbReference>
<feature type="coiled-coil region" evidence="7">
    <location>
        <begin position="263"/>
        <end position="319"/>
    </location>
</feature>
<dbReference type="InterPro" id="IPR001107">
    <property type="entry name" value="Band_7"/>
</dbReference>
<evidence type="ECO:0000256" key="5">
    <source>
        <dbReference type="ARBA" id="ARBA00023136"/>
    </source>
</evidence>
<feature type="transmembrane region" description="Helical" evidence="6">
    <location>
        <begin position="71"/>
        <end position="92"/>
    </location>
</feature>
<organism evidence="10 11">
    <name type="scientific">Marinibaculum pumilum</name>
    <dbReference type="NCBI Taxonomy" id="1766165"/>
    <lineage>
        <taxon>Bacteria</taxon>
        <taxon>Pseudomonadati</taxon>
        <taxon>Pseudomonadota</taxon>
        <taxon>Alphaproteobacteria</taxon>
        <taxon>Rhodospirillales</taxon>
        <taxon>Rhodospirillaceae</taxon>
        <taxon>Marinibaculum</taxon>
    </lineage>
</organism>
<dbReference type="RefSeq" id="WP_379907004.1">
    <property type="nucleotide sequence ID" value="NZ_JBHRTR010000054.1"/>
</dbReference>
<feature type="domain" description="Band 7" evidence="9">
    <location>
        <begin position="89"/>
        <end position="271"/>
    </location>
</feature>
<keyword evidence="11" id="KW-1185">Reference proteome</keyword>
<comment type="subcellular location">
    <subcellularLocation>
        <location evidence="1">Membrane</location>
        <topology evidence="1">Single-pass membrane protein</topology>
    </subcellularLocation>
</comment>
<feature type="region of interest" description="Disordered" evidence="8">
    <location>
        <begin position="361"/>
        <end position="394"/>
    </location>
</feature>
<keyword evidence="4 6" id="KW-1133">Transmembrane helix</keyword>
<evidence type="ECO:0000256" key="2">
    <source>
        <dbReference type="ARBA" id="ARBA00006971"/>
    </source>
</evidence>
<dbReference type="InterPro" id="IPR050710">
    <property type="entry name" value="Band7/mec-2_domain"/>
</dbReference>
<dbReference type="InterPro" id="IPR036013">
    <property type="entry name" value="Band_7/SPFH_dom_sf"/>
</dbReference>
<feature type="compositionally biased region" description="Polar residues" evidence="8">
    <location>
        <begin position="383"/>
        <end position="394"/>
    </location>
</feature>
<keyword evidence="10" id="KW-0378">Hydrolase</keyword>
<comment type="function">
    <text evidence="6">HflC and HflK could encode or regulate a protease.</text>
</comment>
<feature type="compositionally biased region" description="Gly residues" evidence="8">
    <location>
        <begin position="14"/>
        <end position="46"/>
    </location>
</feature>
<comment type="similarity">
    <text evidence="2 6">Belongs to the band 7/mec-2 family. HflK subfamily.</text>
</comment>